<dbReference type="SUPFAM" id="SSF48726">
    <property type="entry name" value="Immunoglobulin"/>
    <property type="match status" value="1"/>
</dbReference>
<organism evidence="2">
    <name type="scientific">uncultured Caudovirales phage</name>
    <dbReference type="NCBI Taxonomy" id="2100421"/>
    <lineage>
        <taxon>Viruses</taxon>
        <taxon>Duplodnaviria</taxon>
        <taxon>Heunggongvirae</taxon>
        <taxon>Uroviricota</taxon>
        <taxon>Caudoviricetes</taxon>
        <taxon>Peduoviridae</taxon>
        <taxon>Maltschvirus</taxon>
        <taxon>Maltschvirus maltsch</taxon>
    </lineage>
</organism>
<dbReference type="PROSITE" id="PS50835">
    <property type="entry name" value="IG_LIKE"/>
    <property type="match status" value="1"/>
</dbReference>
<gene>
    <name evidence="2" type="ORF">UFOVP450_153</name>
</gene>
<proteinExistence type="predicted"/>
<feature type="domain" description="Ig-like" evidence="1">
    <location>
        <begin position="64"/>
        <end position="182"/>
    </location>
</feature>
<dbReference type="InterPro" id="IPR007110">
    <property type="entry name" value="Ig-like_dom"/>
</dbReference>
<name>A0A6J5MA14_9CAUD</name>
<evidence type="ECO:0000313" key="2">
    <source>
        <dbReference type="EMBL" id="CAB4143498.1"/>
    </source>
</evidence>
<protein>
    <submittedName>
        <fullName evidence="2">Ig domain containing protein</fullName>
    </submittedName>
</protein>
<evidence type="ECO:0000259" key="1">
    <source>
        <dbReference type="PROSITE" id="PS50835"/>
    </source>
</evidence>
<sequence length="866" mass="97155">MARTINGKYLIADLNDKDGAYVSASIPQTEFSTTNENQTVYSLFPYELNDVPIFTSNIYESSEPQILSERSYTPNRKNLYYDSTGNVRVVAGTSFKLIVLAQQPNVLNVENGIPIIKPANGELRYEWLVDGNLLFDVEPSFLDRRVDQRRPLDNVLEFVNVTKRMQGTYTCTVTNDIGQVVSEDIAIEVLDPTQSDDPFAPFNRKNAIQNGFALDAANNWTPLIGEVTAKPMLSKDLEAKAKQPNASVFGHVPSEIYPHPINIRANGIQGFSPSSLLKGNAYYFTRGPIQYIANGGTNQAAMYQDVDLSEITDYISGKAYGSEGVRAYFGCILGNAITRFIPTLDILGPDERNKEEFYYSNAPRISYENFVLAGPAYLEETVTVIVQEYEDETPLQSTLYENGEERLVDNIQIVDKLSTLYKQTLQEPVQPPVETVKTGDGDTITLKPIVDAQAQILNLYNSIYPNKQEHYAYGQYAEYQDFIISKLNARTNKIRVTVRFDISTDRMNEIAPDIIANDLFDLEIWRRPYIKLLFKEFRKSVLSVFQQNQSSQYKDRSLNEQIRPGNTSHAMATSMGLILEPIIPTTQDISGFKRGVMEVVPKELEQRPQPIDVYTSQISFEDAASNITGLAAILDIQGDVGIRFYRKFENAGWWGFRDGQRDSHDKDSSNGRIRVIDITTNTTLYDSANEASDGSISLGEGTDKVPVNVNFAGEHTIRIRVEAYGGDGWKRKMFPYLTVQLANELSEYTGDVGTGRIAHLWPAPITQYEAPIDRFVDGAANTDIGRPGTLRRMGMYPREGYSESVRKFQVDIPSNQIANIFAGVRHWGNEPGYGGGEVTTEDMVSAKIDFGTTGLVYFRKPKIEYP</sequence>
<dbReference type="EMBL" id="LR796421">
    <property type="protein sequence ID" value="CAB4143498.1"/>
    <property type="molecule type" value="Genomic_DNA"/>
</dbReference>
<reference evidence="2" key="1">
    <citation type="submission" date="2020-04" db="EMBL/GenBank/DDBJ databases">
        <authorList>
            <person name="Chiriac C."/>
            <person name="Salcher M."/>
            <person name="Ghai R."/>
            <person name="Kavagutti S V."/>
        </authorList>
    </citation>
    <scope>NUCLEOTIDE SEQUENCE</scope>
</reference>
<dbReference type="InterPro" id="IPR036179">
    <property type="entry name" value="Ig-like_dom_sf"/>
</dbReference>
<dbReference type="InterPro" id="IPR003599">
    <property type="entry name" value="Ig_sub"/>
</dbReference>
<dbReference type="CDD" id="cd00096">
    <property type="entry name" value="Ig"/>
    <property type="match status" value="1"/>
</dbReference>
<dbReference type="SMART" id="SM00409">
    <property type="entry name" value="IG"/>
    <property type="match status" value="1"/>
</dbReference>
<accession>A0A6J5MA14</accession>
<dbReference type="Gene3D" id="2.60.40.10">
    <property type="entry name" value="Immunoglobulins"/>
    <property type="match status" value="1"/>
</dbReference>
<dbReference type="InterPro" id="IPR013783">
    <property type="entry name" value="Ig-like_fold"/>
</dbReference>